<dbReference type="OrthoDB" id="9802008at2"/>
<evidence type="ECO:0000313" key="4">
    <source>
        <dbReference type="EMBL" id="RKT74593.1"/>
    </source>
</evidence>
<dbReference type="InterPro" id="IPR008927">
    <property type="entry name" value="6-PGluconate_DH-like_C_sf"/>
</dbReference>
<dbReference type="AlphaFoldDB" id="A0A495XQ68"/>
<dbReference type="PANTHER" id="PTHR21363">
    <property type="entry name" value="PREPHENATE DEHYDROGENASE"/>
    <property type="match status" value="1"/>
</dbReference>
<evidence type="ECO:0000313" key="5">
    <source>
        <dbReference type="Proteomes" id="UP000272729"/>
    </source>
</evidence>
<organism evidence="4 5">
    <name type="scientific">Saccharothrix variisporea</name>
    <dbReference type="NCBI Taxonomy" id="543527"/>
    <lineage>
        <taxon>Bacteria</taxon>
        <taxon>Bacillati</taxon>
        <taxon>Actinomycetota</taxon>
        <taxon>Actinomycetes</taxon>
        <taxon>Pseudonocardiales</taxon>
        <taxon>Pseudonocardiaceae</taxon>
        <taxon>Saccharothrix</taxon>
    </lineage>
</organism>
<dbReference type="Gene3D" id="1.10.3660.10">
    <property type="entry name" value="6-phosphogluconate dehydrogenase C-terminal like domain"/>
    <property type="match status" value="1"/>
</dbReference>
<dbReference type="PROSITE" id="PS51176">
    <property type="entry name" value="PDH_ADH"/>
    <property type="match status" value="1"/>
</dbReference>
<reference evidence="4 5" key="1">
    <citation type="submission" date="2018-10" db="EMBL/GenBank/DDBJ databases">
        <title>Sequencing the genomes of 1000 actinobacteria strains.</title>
        <authorList>
            <person name="Klenk H.-P."/>
        </authorList>
    </citation>
    <scope>NUCLEOTIDE SEQUENCE [LARGE SCALE GENOMIC DNA]</scope>
    <source>
        <strain evidence="4 5">DSM 43911</strain>
    </source>
</reference>
<dbReference type="GO" id="GO:0006571">
    <property type="term" value="P:tyrosine biosynthetic process"/>
    <property type="evidence" value="ECO:0007669"/>
    <property type="project" value="InterPro"/>
</dbReference>
<dbReference type="Pfam" id="PF20463">
    <property type="entry name" value="PDH_C"/>
    <property type="match status" value="1"/>
</dbReference>
<name>A0A495XQ68_9PSEU</name>
<dbReference type="Pfam" id="PF02153">
    <property type="entry name" value="PDH_N"/>
    <property type="match status" value="1"/>
</dbReference>
<dbReference type="Gene3D" id="3.40.50.720">
    <property type="entry name" value="NAD(P)-binding Rossmann-like Domain"/>
    <property type="match status" value="1"/>
</dbReference>
<proteinExistence type="inferred from homology"/>
<dbReference type="GO" id="GO:0004665">
    <property type="term" value="F:prephenate dehydrogenase (NADP+) activity"/>
    <property type="evidence" value="ECO:0007669"/>
    <property type="project" value="InterPro"/>
</dbReference>
<dbReference type="PANTHER" id="PTHR21363:SF0">
    <property type="entry name" value="PREPHENATE DEHYDROGENASE [NADP(+)]"/>
    <property type="match status" value="1"/>
</dbReference>
<sequence length="288" mass="29757">MTPSRIRTLAVVGTGLIGTSIALAARSAGVRVALEDRDERALAAAVARGAGTPLSEGGSPADLAVLAVPPRAVPEVLRDARERRLAAFYTDVASTKGEVVRRAGGAPDFVPGHPMAGAERSGPDAADEALFRGAAWVLCPGQGTAAAALDTVRELVALCGAAPLEMDADEHDRAVALVSHVPHVVASALAAALRGAGPDVLALTGRGALDTTRIAAGDPELWRQVLGDNARHVARELVEVATSLSWVAIALAEVAERGDRRALDRVTELLVRGCQGRAELLDAVRARR</sequence>
<dbReference type="InterPro" id="IPR046826">
    <property type="entry name" value="PDH_N"/>
</dbReference>
<evidence type="ECO:0000256" key="1">
    <source>
        <dbReference type="ARBA" id="ARBA00007964"/>
    </source>
</evidence>
<dbReference type="SUPFAM" id="SSF51735">
    <property type="entry name" value="NAD(P)-binding Rossmann-fold domains"/>
    <property type="match status" value="1"/>
</dbReference>
<dbReference type="EMBL" id="RBXR01000001">
    <property type="protein sequence ID" value="RKT74593.1"/>
    <property type="molecule type" value="Genomic_DNA"/>
</dbReference>
<dbReference type="SUPFAM" id="SSF48179">
    <property type="entry name" value="6-phosphogluconate dehydrogenase C-terminal domain-like"/>
    <property type="match status" value="1"/>
</dbReference>
<dbReference type="InterPro" id="IPR046825">
    <property type="entry name" value="PDH_C"/>
</dbReference>
<dbReference type="RefSeq" id="WP_121229483.1">
    <property type="nucleotide sequence ID" value="NZ_JBIUBA010000006.1"/>
</dbReference>
<evidence type="ECO:0000259" key="3">
    <source>
        <dbReference type="PROSITE" id="PS51176"/>
    </source>
</evidence>
<dbReference type="InterPro" id="IPR050812">
    <property type="entry name" value="Preph/Arog_dehydrog"/>
</dbReference>
<comment type="similarity">
    <text evidence="1">Belongs to the prephenate/arogenate dehydrogenase family.</text>
</comment>
<dbReference type="Proteomes" id="UP000272729">
    <property type="component" value="Unassembled WGS sequence"/>
</dbReference>
<comment type="caution">
    <text evidence="4">The sequence shown here is derived from an EMBL/GenBank/DDBJ whole genome shotgun (WGS) entry which is preliminary data.</text>
</comment>
<dbReference type="GO" id="GO:0070403">
    <property type="term" value="F:NAD+ binding"/>
    <property type="evidence" value="ECO:0007669"/>
    <property type="project" value="InterPro"/>
</dbReference>
<accession>A0A495XQ68</accession>
<gene>
    <name evidence="4" type="ORF">DFJ66_7956</name>
</gene>
<keyword evidence="2" id="KW-0560">Oxidoreductase</keyword>
<dbReference type="GO" id="GO:0008977">
    <property type="term" value="F:prephenate dehydrogenase (NAD+) activity"/>
    <property type="evidence" value="ECO:0007669"/>
    <property type="project" value="InterPro"/>
</dbReference>
<keyword evidence="5" id="KW-1185">Reference proteome</keyword>
<feature type="domain" description="Prephenate/arogenate dehydrogenase" evidence="3">
    <location>
        <begin position="7"/>
        <end position="285"/>
    </location>
</feature>
<dbReference type="InterPro" id="IPR036291">
    <property type="entry name" value="NAD(P)-bd_dom_sf"/>
</dbReference>
<dbReference type="InterPro" id="IPR003099">
    <property type="entry name" value="Prephen_DH"/>
</dbReference>
<protein>
    <submittedName>
        <fullName evidence="4">Prephenate dehydrogenase</fullName>
    </submittedName>
</protein>
<evidence type="ECO:0000256" key="2">
    <source>
        <dbReference type="ARBA" id="ARBA00023002"/>
    </source>
</evidence>